<dbReference type="EMBL" id="MEZK01000022">
    <property type="protein sequence ID" value="OGD62358.1"/>
    <property type="molecule type" value="Genomic_DNA"/>
</dbReference>
<accession>A0A1F5E4R9</accession>
<dbReference type="AlphaFoldDB" id="A0A1F5E4R9"/>
<reference evidence="1 2" key="1">
    <citation type="journal article" date="2016" name="Nat. Commun.">
        <title>Thousands of microbial genomes shed light on interconnected biogeochemical processes in an aquifer system.</title>
        <authorList>
            <person name="Anantharaman K."/>
            <person name="Brown C.T."/>
            <person name="Hug L.A."/>
            <person name="Sharon I."/>
            <person name="Castelle C.J."/>
            <person name="Probst A.J."/>
            <person name="Thomas B.C."/>
            <person name="Singh A."/>
            <person name="Wilkins M.J."/>
            <person name="Karaoz U."/>
            <person name="Brodie E.L."/>
            <person name="Williams K.H."/>
            <person name="Hubbard S.S."/>
            <person name="Banfield J.F."/>
        </authorList>
    </citation>
    <scope>NUCLEOTIDE SEQUENCE [LARGE SCALE GENOMIC DNA]</scope>
</reference>
<gene>
    <name evidence="1" type="ORF">A2160_03890</name>
</gene>
<evidence type="ECO:0000313" key="2">
    <source>
        <dbReference type="Proteomes" id="UP000177006"/>
    </source>
</evidence>
<dbReference type="Proteomes" id="UP000177006">
    <property type="component" value="Unassembled WGS sequence"/>
</dbReference>
<name>A0A1F5E4R9_9BACT</name>
<comment type="caution">
    <text evidence="1">The sequence shown here is derived from an EMBL/GenBank/DDBJ whole genome shotgun (WGS) entry which is preliminary data.</text>
</comment>
<sequence>MVAENLAEQLLANFRHDKGLLNGLATALNLNPTGPADWGKVTEAAGGGVGGALLVVKEIMPLYNLTVLVPGVRPSLELLTDFGYRGFLDSEVEGRYDLRGSSFRP</sequence>
<proteinExistence type="predicted"/>
<evidence type="ECO:0000313" key="1">
    <source>
        <dbReference type="EMBL" id="OGD62358.1"/>
    </source>
</evidence>
<protein>
    <submittedName>
        <fullName evidence="1">Uncharacterized protein</fullName>
    </submittedName>
</protein>
<organism evidence="1 2">
    <name type="scientific">Candidatus Beckwithbacteria bacterium RBG_13_42_9</name>
    <dbReference type="NCBI Taxonomy" id="1797457"/>
    <lineage>
        <taxon>Bacteria</taxon>
        <taxon>Candidatus Beckwithiibacteriota</taxon>
    </lineage>
</organism>